<sequence>MGRTTPTGILLLIARVLRLRNPDSTPIHLLRSMSLTESNARGVRAPLAVAQPLRRDAIQNTTCVGACALHVSVVNGSSWGGISPEAGLSAWGDCGAKAWTRAPGSVNRIWFDAAHHDAALHRAARFFPQILKAASQYRHTLHSPDPR</sequence>
<dbReference type="Proteomes" id="UP001221142">
    <property type="component" value="Unassembled WGS sequence"/>
</dbReference>
<protein>
    <submittedName>
        <fullName evidence="1">Uncharacterized protein</fullName>
    </submittedName>
</protein>
<proteinExistence type="predicted"/>
<reference evidence="1" key="1">
    <citation type="submission" date="2023-03" db="EMBL/GenBank/DDBJ databases">
        <title>Massive genome expansion in bonnet fungi (Mycena s.s.) driven by repeated elements and novel gene families across ecological guilds.</title>
        <authorList>
            <consortium name="Lawrence Berkeley National Laboratory"/>
            <person name="Harder C.B."/>
            <person name="Miyauchi S."/>
            <person name="Viragh M."/>
            <person name="Kuo A."/>
            <person name="Thoen E."/>
            <person name="Andreopoulos B."/>
            <person name="Lu D."/>
            <person name="Skrede I."/>
            <person name="Drula E."/>
            <person name="Henrissat B."/>
            <person name="Morin E."/>
            <person name="Kohler A."/>
            <person name="Barry K."/>
            <person name="LaButti K."/>
            <person name="Morin E."/>
            <person name="Salamov A."/>
            <person name="Lipzen A."/>
            <person name="Mereny Z."/>
            <person name="Hegedus B."/>
            <person name="Baldrian P."/>
            <person name="Stursova M."/>
            <person name="Weitz H."/>
            <person name="Taylor A."/>
            <person name="Grigoriev I.V."/>
            <person name="Nagy L.G."/>
            <person name="Martin F."/>
            <person name="Kauserud H."/>
        </authorList>
    </citation>
    <scope>NUCLEOTIDE SEQUENCE</scope>
    <source>
        <strain evidence="1">9284</strain>
    </source>
</reference>
<keyword evidence="2" id="KW-1185">Reference proteome</keyword>
<gene>
    <name evidence="1" type="ORF">FB45DRAFT_392653</name>
</gene>
<organism evidence="1 2">
    <name type="scientific">Roridomyces roridus</name>
    <dbReference type="NCBI Taxonomy" id="1738132"/>
    <lineage>
        <taxon>Eukaryota</taxon>
        <taxon>Fungi</taxon>
        <taxon>Dikarya</taxon>
        <taxon>Basidiomycota</taxon>
        <taxon>Agaricomycotina</taxon>
        <taxon>Agaricomycetes</taxon>
        <taxon>Agaricomycetidae</taxon>
        <taxon>Agaricales</taxon>
        <taxon>Marasmiineae</taxon>
        <taxon>Mycenaceae</taxon>
        <taxon>Roridomyces</taxon>
    </lineage>
</organism>
<accession>A0AAD7FA30</accession>
<dbReference type="AlphaFoldDB" id="A0AAD7FA30"/>
<evidence type="ECO:0000313" key="2">
    <source>
        <dbReference type="Proteomes" id="UP001221142"/>
    </source>
</evidence>
<comment type="caution">
    <text evidence="1">The sequence shown here is derived from an EMBL/GenBank/DDBJ whole genome shotgun (WGS) entry which is preliminary data.</text>
</comment>
<name>A0AAD7FA30_9AGAR</name>
<dbReference type="EMBL" id="JARKIF010000047">
    <property type="protein sequence ID" value="KAJ7607972.1"/>
    <property type="molecule type" value="Genomic_DNA"/>
</dbReference>
<evidence type="ECO:0000313" key="1">
    <source>
        <dbReference type="EMBL" id="KAJ7607972.1"/>
    </source>
</evidence>